<accession>A0A6L6HTX5</accession>
<evidence type="ECO:0000256" key="1">
    <source>
        <dbReference type="SAM" id="MobiDB-lite"/>
    </source>
</evidence>
<dbReference type="PANTHER" id="PTHR11895:SF151">
    <property type="entry name" value="GLUTAMYL-TRNA(GLN) AMIDOTRANSFERASE SUBUNIT A"/>
    <property type="match status" value="1"/>
</dbReference>
<dbReference type="SUPFAM" id="SSF75304">
    <property type="entry name" value="Amidase signature (AS) enzymes"/>
    <property type="match status" value="1"/>
</dbReference>
<dbReference type="EMBL" id="WMBT01000010">
    <property type="protein sequence ID" value="MTE01565.1"/>
    <property type="molecule type" value="Genomic_DNA"/>
</dbReference>
<dbReference type="InterPro" id="IPR036928">
    <property type="entry name" value="AS_sf"/>
</dbReference>
<dbReference type="AlphaFoldDB" id="A0A6L6HTX5"/>
<reference evidence="3 4" key="1">
    <citation type="submission" date="2019-11" db="EMBL/GenBank/DDBJ databases">
        <authorList>
            <person name="Lang L."/>
        </authorList>
    </citation>
    <scope>NUCLEOTIDE SEQUENCE [LARGE SCALE GENOMIC DNA]</scope>
    <source>
        <strain evidence="3 4">YIM 132242</strain>
    </source>
</reference>
<feature type="domain" description="Amidase" evidence="2">
    <location>
        <begin position="304"/>
        <end position="415"/>
    </location>
</feature>
<dbReference type="Pfam" id="PF01425">
    <property type="entry name" value="Amidase"/>
    <property type="match status" value="2"/>
</dbReference>
<name>A0A6L6HTX5_9RHOB</name>
<dbReference type="PANTHER" id="PTHR11895">
    <property type="entry name" value="TRANSAMIDASE"/>
    <property type="match status" value="1"/>
</dbReference>
<dbReference type="Proteomes" id="UP000481417">
    <property type="component" value="Unassembled WGS sequence"/>
</dbReference>
<proteinExistence type="predicted"/>
<gene>
    <name evidence="3" type="ORF">GIY56_14855</name>
</gene>
<feature type="domain" description="Amidase" evidence="2">
    <location>
        <begin position="31"/>
        <end position="238"/>
    </location>
</feature>
<feature type="region of interest" description="Disordered" evidence="1">
    <location>
        <begin position="129"/>
        <end position="152"/>
    </location>
</feature>
<keyword evidence="4" id="KW-1185">Reference proteome</keyword>
<sequence>MSLPPDFDIAAVTARQIAGAVRSGALTALSVTERFLEQARNSQPRVEAFRHLDPESARRAARQVDAGSKGELAGVPLGIKDVFDTADMPTAHGSAVHAGHRPGRDAAAVHLARRAGAVVLGKTVTTEFAALSPGPTRNPHGPDHTPGGSSSGSAAALAVSACLLAFGTQTSGSTIRPAAFCGVVGLKVGPGVIDRTGVKALSESLDVVGIMARDAGDAALFAAVCARRPDWLTPAPAPARAALFLPDQSQGLPVEAACAERLARVARILGADTARQPAWWDGLGPAQDQVFAWEASAALAWERDCRADRVTPITRAFMQRQREMASPDAHARGLAMRDACLADLDALFGAADVLLTPAAPGEAPPGLGSTGSADYNVRWTLLGLPSLTLPVGLGPRGLPLGVQVVARRGREAQLLAHAAAMEGRLAAEGLGRPHPPGLVAT</sequence>
<evidence type="ECO:0000259" key="2">
    <source>
        <dbReference type="Pfam" id="PF01425"/>
    </source>
</evidence>
<dbReference type="RefSeq" id="WP_154765633.1">
    <property type="nucleotide sequence ID" value="NZ_WMBT01000010.1"/>
</dbReference>
<dbReference type="GO" id="GO:0003824">
    <property type="term" value="F:catalytic activity"/>
    <property type="evidence" value="ECO:0007669"/>
    <property type="project" value="InterPro"/>
</dbReference>
<evidence type="ECO:0000313" key="3">
    <source>
        <dbReference type="EMBL" id="MTE01565.1"/>
    </source>
</evidence>
<dbReference type="Gene3D" id="3.90.1300.10">
    <property type="entry name" value="Amidase signature (AS) domain"/>
    <property type="match status" value="1"/>
</dbReference>
<evidence type="ECO:0000313" key="4">
    <source>
        <dbReference type="Proteomes" id="UP000481417"/>
    </source>
</evidence>
<comment type="caution">
    <text evidence="3">The sequence shown here is derived from an EMBL/GenBank/DDBJ whole genome shotgun (WGS) entry which is preliminary data.</text>
</comment>
<protein>
    <submittedName>
        <fullName evidence="3">Amidase</fullName>
    </submittedName>
</protein>
<dbReference type="InterPro" id="IPR000120">
    <property type="entry name" value="Amidase"/>
</dbReference>
<organism evidence="3 4">
    <name type="scientific">Paracoccus lichenicola</name>
    <dbReference type="NCBI Taxonomy" id="2665644"/>
    <lineage>
        <taxon>Bacteria</taxon>
        <taxon>Pseudomonadati</taxon>
        <taxon>Pseudomonadota</taxon>
        <taxon>Alphaproteobacteria</taxon>
        <taxon>Rhodobacterales</taxon>
        <taxon>Paracoccaceae</taxon>
        <taxon>Paracoccus</taxon>
    </lineage>
</organism>
<dbReference type="InterPro" id="IPR023631">
    <property type="entry name" value="Amidase_dom"/>
</dbReference>